<dbReference type="VEuPathDB" id="VectorBase:LDEU006248"/>
<dbReference type="PROSITE" id="PS00028">
    <property type="entry name" value="ZINC_FINGER_C2H2_1"/>
    <property type="match status" value="1"/>
</dbReference>
<comment type="caution">
    <text evidence="3">The sequence shown here is derived from an EMBL/GenBank/DDBJ whole genome shotgun (WGS) entry which is preliminary data.</text>
</comment>
<feature type="region of interest" description="Disordered" evidence="1">
    <location>
        <begin position="228"/>
        <end position="248"/>
    </location>
</feature>
<dbReference type="AlphaFoldDB" id="A0A443SE63"/>
<dbReference type="InterPro" id="IPR011333">
    <property type="entry name" value="SKP1/BTB/POZ_sf"/>
</dbReference>
<feature type="domain" description="BTB" evidence="2">
    <location>
        <begin position="23"/>
        <end position="88"/>
    </location>
</feature>
<keyword evidence="4" id="KW-1185">Reference proteome</keyword>
<sequence length="405" mass="45466">MASRYEKIFVQKLSQLLRTDTFNDIAFNCKDGKVSANRLVLSLYSSFLRNLFEENPNIVAHPLNDEPTAGINITEINVQDFENLLRVINSQKALEFSEEHLNGIISAARLMEIDLKIDKLRKGLTRIRAIADYEENPKNETSASGKEIDCHAGPTKQRKNVALIKGANERREMKRVLNSKIKLKSTPMDKPLATTVCPYCNITCKSGRGLQVHVGYIHKKEIKKTKSEFQRKNKGLTNSKRAKSTKRSEKESCDLSLGAVLGNESNEQCVAASSLIANDAVNHCNKNVEFLFANGENENLFFQNTVNNLNIHSLVENVNETATTDSSLMNGVFDENSAQSQLMCNLPADVQMLAKQHTLTLIRLPKTQIYEQIDNEFSCGICELKFPALPSLNIHMTYFHGLTLL</sequence>
<reference evidence="3 4" key="1">
    <citation type="journal article" date="2018" name="Gigascience">
        <title>Genomes of trombidid mites reveal novel predicted allergens and laterally-transferred genes associated with secondary metabolism.</title>
        <authorList>
            <person name="Dong X."/>
            <person name="Chaisiri K."/>
            <person name="Xia D."/>
            <person name="Armstrong S.D."/>
            <person name="Fang Y."/>
            <person name="Donnelly M.J."/>
            <person name="Kadowaki T."/>
            <person name="McGarry J.W."/>
            <person name="Darby A.C."/>
            <person name="Makepeace B.L."/>
        </authorList>
    </citation>
    <scope>NUCLEOTIDE SEQUENCE [LARGE SCALE GENOMIC DNA]</scope>
    <source>
        <strain evidence="3">UoL-UT</strain>
    </source>
</reference>
<dbReference type="PROSITE" id="PS50097">
    <property type="entry name" value="BTB"/>
    <property type="match status" value="1"/>
</dbReference>
<gene>
    <name evidence="3" type="ORF">B4U80_13042</name>
</gene>
<dbReference type="InterPro" id="IPR000210">
    <property type="entry name" value="BTB/POZ_dom"/>
</dbReference>
<accession>A0A443SE63</accession>
<dbReference type="SUPFAM" id="SSF54695">
    <property type="entry name" value="POZ domain"/>
    <property type="match status" value="1"/>
</dbReference>
<evidence type="ECO:0000256" key="1">
    <source>
        <dbReference type="SAM" id="MobiDB-lite"/>
    </source>
</evidence>
<organism evidence="3 4">
    <name type="scientific">Leptotrombidium deliense</name>
    <dbReference type="NCBI Taxonomy" id="299467"/>
    <lineage>
        <taxon>Eukaryota</taxon>
        <taxon>Metazoa</taxon>
        <taxon>Ecdysozoa</taxon>
        <taxon>Arthropoda</taxon>
        <taxon>Chelicerata</taxon>
        <taxon>Arachnida</taxon>
        <taxon>Acari</taxon>
        <taxon>Acariformes</taxon>
        <taxon>Trombidiformes</taxon>
        <taxon>Prostigmata</taxon>
        <taxon>Anystina</taxon>
        <taxon>Parasitengona</taxon>
        <taxon>Trombiculoidea</taxon>
        <taxon>Trombiculidae</taxon>
        <taxon>Leptotrombidium</taxon>
    </lineage>
</organism>
<dbReference type="EMBL" id="NCKV01003377">
    <property type="protein sequence ID" value="RWS25792.1"/>
    <property type="molecule type" value="Genomic_DNA"/>
</dbReference>
<dbReference type="SMART" id="SM00225">
    <property type="entry name" value="BTB"/>
    <property type="match status" value="1"/>
</dbReference>
<evidence type="ECO:0000313" key="3">
    <source>
        <dbReference type="EMBL" id="RWS25792.1"/>
    </source>
</evidence>
<name>A0A443SE63_9ACAR</name>
<dbReference type="Gene3D" id="3.30.710.10">
    <property type="entry name" value="Potassium Channel Kv1.1, Chain A"/>
    <property type="match status" value="1"/>
</dbReference>
<protein>
    <recommendedName>
        <fullName evidence="2">BTB domain-containing protein</fullName>
    </recommendedName>
</protein>
<proteinExistence type="predicted"/>
<dbReference type="InterPro" id="IPR013087">
    <property type="entry name" value="Znf_C2H2_type"/>
</dbReference>
<evidence type="ECO:0000313" key="4">
    <source>
        <dbReference type="Proteomes" id="UP000288716"/>
    </source>
</evidence>
<evidence type="ECO:0000259" key="2">
    <source>
        <dbReference type="PROSITE" id="PS50097"/>
    </source>
</evidence>
<dbReference type="SMART" id="SM00355">
    <property type="entry name" value="ZnF_C2H2"/>
    <property type="match status" value="2"/>
</dbReference>
<dbReference type="Pfam" id="PF00651">
    <property type="entry name" value="BTB"/>
    <property type="match status" value="1"/>
</dbReference>
<dbReference type="Proteomes" id="UP000288716">
    <property type="component" value="Unassembled WGS sequence"/>
</dbReference>